<accession>A0A6N7IYY5</accession>
<gene>
    <name evidence="4" type="ORF">FRC54_03225</name>
</gene>
<keyword evidence="2" id="KW-1133">Transmembrane helix</keyword>
<evidence type="ECO:0000256" key="1">
    <source>
        <dbReference type="ARBA" id="ARBA00023002"/>
    </source>
</evidence>
<organism evidence="4 5">
    <name type="scientific">Candidatus Weimeria bifida</name>
    <dbReference type="NCBI Taxonomy" id="2599074"/>
    <lineage>
        <taxon>Bacteria</taxon>
        <taxon>Bacillati</taxon>
        <taxon>Bacillota</taxon>
        <taxon>Clostridia</taxon>
        <taxon>Lachnospirales</taxon>
        <taxon>Lachnospiraceae</taxon>
        <taxon>Candidatus Weimeria</taxon>
    </lineage>
</organism>
<dbReference type="SUPFAM" id="SSF54373">
    <property type="entry name" value="FAD-linked reductases, C-terminal domain"/>
    <property type="match status" value="1"/>
</dbReference>
<protein>
    <submittedName>
        <fullName evidence="4">FAD-binding oxidoreductase</fullName>
    </submittedName>
</protein>
<dbReference type="Gene3D" id="3.50.50.60">
    <property type="entry name" value="FAD/NAD(P)-binding domain"/>
    <property type="match status" value="1"/>
</dbReference>
<dbReference type="InterPro" id="IPR036188">
    <property type="entry name" value="FAD/NAD-bd_sf"/>
</dbReference>
<evidence type="ECO:0000256" key="2">
    <source>
        <dbReference type="SAM" id="Phobius"/>
    </source>
</evidence>
<dbReference type="GO" id="GO:0005737">
    <property type="term" value="C:cytoplasm"/>
    <property type="evidence" value="ECO:0007669"/>
    <property type="project" value="TreeGrafter"/>
</dbReference>
<feature type="transmembrane region" description="Helical" evidence="2">
    <location>
        <begin position="6"/>
        <end position="26"/>
    </location>
</feature>
<dbReference type="InterPro" id="IPR006076">
    <property type="entry name" value="FAD-dep_OxRdtase"/>
</dbReference>
<keyword evidence="5" id="KW-1185">Reference proteome</keyword>
<dbReference type="EMBL" id="VOGC01000002">
    <property type="protein sequence ID" value="MQN00992.1"/>
    <property type="molecule type" value="Genomic_DNA"/>
</dbReference>
<sequence>MTNEKYYDIVVIGAGAIGTSVAYHLAKEGYKTALLERGDIASGSSSHCDAVAVICDKLPGLDTKMGQASIDYFGKLAKEFDYDFEYTPKGCLYVCETEPEFTAASKYCEAQQKDGYKMRMIDSRELSEMEPHISKDLYGALYTPPESSVAVNPYRLCFAFTYEAEKFGLEKYTYCKITKINLNDKTNAVESLETNYGTIHTKRIVNCAGAWAPFVGKLTGLSIPIEPRKGTNLVSEQTPRLCNNKIMEYGYMMSKFDSINFKRKVSKLVEDQNIAFNLEYTNSNNLLVGGNRLFRGYDIRTEIETVKAICERAMRFFPELANIKCIRTYSGVRPFVKDHLPIVSDVDSIPGYYIAAGHEGDGICLSPITGKFMAEIVAGRPTDFDISKLDFKRFA</sequence>
<dbReference type="SUPFAM" id="SSF51905">
    <property type="entry name" value="FAD/NAD(P)-binding domain"/>
    <property type="match status" value="1"/>
</dbReference>
<name>A0A6N7IYY5_9FIRM</name>
<keyword evidence="2" id="KW-0472">Membrane</keyword>
<dbReference type="Proteomes" id="UP000460257">
    <property type="component" value="Unassembled WGS sequence"/>
</dbReference>
<keyword evidence="1" id="KW-0560">Oxidoreductase</keyword>
<feature type="domain" description="FAD dependent oxidoreductase" evidence="3">
    <location>
        <begin position="8"/>
        <end position="375"/>
    </location>
</feature>
<dbReference type="AlphaFoldDB" id="A0A6N7IYY5"/>
<dbReference type="Gene3D" id="3.30.9.10">
    <property type="entry name" value="D-Amino Acid Oxidase, subunit A, domain 2"/>
    <property type="match status" value="1"/>
</dbReference>
<evidence type="ECO:0000259" key="3">
    <source>
        <dbReference type="Pfam" id="PF01266"/>
    </source>
</evidence>
<proteinExistence type="predicted"/>
<dbReference type="PANTHER" id="PTHR13847:SF287">
    <property type="entry name" value="FAD-DEPENDENT OXIDOREDUCTASE DOMAIN-CONTAINING PROTEIN 1"/>
    <property type="match status" value="1"/>
</dbReference>
<keyword evidence="2" id="KW-0812">Transmembrane</keyword>
<dbReference type="PANTHER" id="PTHR13847">
    <property type="entry name" value="SARCOSINE DEHYDROGENASE-RELATED"/>
    <property type="match status" value="1"/>
</dbReference>
<dbReference type="Pfam" id="PF01266">
    <property type="entry name" value="DAO"/>
    <property type="match status" value="1"/>
</dbReference>
<evidence type="ECO:0000313" key="5">
    <source>
        <dbReference type="Proteomes" id="UP000460257"/>
    </source>
</evidence>
<dbReference type="GO" id="GO:0016491">
    <property type="term" value="F:oxidoreductase activity"/>
    <property type="evidence" value="ECO:0007669"/>
    <property type="project" value="UniProtKB-KW"/>
</dbReference>
<comment type="caution">
    <text evidence="4">The sequence shown here is derived from an EMBL/GenBank/DDBJ whole genome shotgun (WGS) entry which is preliminary data.</text>
</comment>
<reference evidence="4" key="1">
    <citation type="journal article" date="2020" name="Appl. Environ. Microbiol.">
        <title>Medium-Chain Fatty Acid Synthesis by 'Candidatus Weimeria bifida' gen. nov., sp. nov., and 'Candidatus Pseudoramibacter fermentans' sp. nov.</title>
        <authorList>
            <person name="Scarborough M.J."/>
            <person name="Myers K.S."/>
            <person name="Donohue T.J."/>
            <person name="Noguera D.R."/>
        </authorList>
    </citation>
    <scope>NUCLEOTIDE SEQUENCE</scope>
    <source>
        <strain evidence="4">LCO1.1</strain>
    </source>
</reference>
<evidence type="ECO:0000313" key="4">
    <source>
        <dbReference type="EMBL" id="MQN00992.1"/>
    </source>
</evidence>